<evidence type="ECO:0000313" key="1">
    <source>
        <dbReference type="EMBL" id="MBC2399670.1"/>
    </source>
</evidence>
<dbReference type="Gene3D" id="1.20.140.160">
    <property type="match status" value="1"/>
</dbReference>
<dbReference type="Pfam" id="PF07374">
    <property type="entry name" value="DUF1492"/>
    <property type="match status" value="1"/>
</dbReference>
<comment type="caution">
    <text evidence="1">The sequence shown here is derived from an EMBL/GenBank/DDBJ whole genome shotgun (WGS) entry which is preliminary data.</text>
</comment>
<sequence>MNAKEYLSQAVWLDKRIDSKLEQLESLKSLAMKVNTDITQERVSGGPNSKSPMENVMVKVIDLEYEINKDIDKLVDLKKEIMETINKLSDLNYQLLLEMRYINGKCWDDIASSMRYDRSSIFRIHGKALKEIDRLKVETK</sequence>
<proteinExistence type="predicted"/>
<dbReference type="Proteomes" id="UP000563151">
    <property type="component" value="Unassembled WGS sequence"/>
</dbReference>
<gene>
    <name evidence="1" type="ORF">HGG79_18145</name>
</gene>
<dbReference type="AlphaFoldDB" id="A0A923J354"/>
<keyword evidence="2" id="KW-1185">Reference proteome</keyword>
<accession>A0A923J354</accession>
<evidence type="ECO:0000313" key="2">
    <source>
        <dbReference type="Proteomes" id="UP000563151"/>
    </source>
</evidence>
<name>A0A923J354_CLOTT</name>
<organism evidence="1 2">
    <name type="scientific">Clostridium tetanomorphum</name>
    <dbReference type="NCBI Taxonomy" id="1553"/>
    <lineage>
        <taxon>Bacteria</taxon>
        <taxon>Bacillati</taxon>
        <taxon>Bacillota</taxon>
        <taxon>Clostridia</taxon>
        <taxon>Eubacteriales</taxon>
        <taxon>Clostridiaceae</taxon>
        <taxon>Clostridium</taxon>
    </lineage>
</organism>
<dbReference type="EMBL" id="JAAZWO010000033">
    <property type="protein sequence ID" value="MBC2399670.1"/>
    <property type="molecule type" value="Genomic_DNA"/>
</dbReference>
<reference evidence="1 2" key="1">
    <citation type="submission" date="2020-04" db="EMBL/GenBank/DDBJ databases">
        <title>Genomic insights into acetone-butanol-ethanol (ABE) fermentation by sequencing solventogenic clostridia strains.</title>
        <authorList>
            <person name="Brown S."/>
        </authorList>
    </citation>
    <scope>NUCLEOTIDE SEQUENCE [LARGE SCALE GENOMIC DNA]</scope>
    <source>
        <strain evidence="1 2">DJ011</strain>
    </source>
</reference>
<dbReference type="InterPro" id="IPR010861">
    <property type="entry name" value="DUF1492"/>
</dbReference>
<protein>
    <submittedName>
        <fullName evidence="1">DUF1492 domain-containing protein</fullName>
    </submittedName>
</protein>
<dbReference type="RefSeq" id="WP_035150445.1">
    <property type="nucleotide sequence ID" value="NZ_JAAZWO010000033.1"/>
</dbReference>